<keyword evidence="7" id="KW-1185">Reference proteome</keyword>
<accession>A0A1H2R966</accession>
<evidence type="ECO:0000256" key="2">
    <source>
        <dbReference type="ARBA" id="ARBA00022692"/>
    </source>
</evidence>
<keyword evidence="3 4" id="KW-0472">Membrane</keyword>
<dbReference type="PANTHER" id="PTHR30329">
    <property type="entry name" value="STATOR ELEMENT OF FLAGELLAR MOTOR COMPLEX"/>
    <property type="match status" value="1"/>
</dbReference>
<evidence type="ECO:0000313" key="7">
    <source>
        <dbReference type="Proteomes" id="UP000198539"/>
    </source>
</evidence>
<organism evidence="6 7">
    <name type="scientific">Roseicitreum antarcticum</name>
    <dbReference type="NCBI Taxonomy" id="564137"/>
    <lineage>
        <taxon>Bacteria</taxon>
        <taxon>Pseudomonadati</taxon>
        <taxon>Pseudomonadota</taxon>
        <taxon>Alphaproteobacteria</taxon>
        <taxon>Rhodobacterales</taxon>
        <taxon>Paracoccaceae</taxon>
        <taxon>Roseicitreum</taxon>
    </lineage>
</organism>
<protein>
    <submittedName>
        <fullName evidence="6">Chemotaxis protein MotB</fullName>
    </submittedName>
</protein>
<dbReference type="InterPro" id="IPR050330">
    <property type="entry name" value="Bact_OuterMem_StrucFunc"/>
</dbReference>
<evidence type="ECO:0000256" key="1">
    <source>
        <dbReference type="ARBA" id="ARBA00004370"/>
    </source>
</evidence>
<dbReference type="Proteomes" id="UP000198539">
    <property type="component" value="Unassembled WGS sequence"/>
</dbReference>
<evidence type="ECO:0000313" key="6">
    <source>
        <dbReference type="EMBL" id="SDW16013.1"/>
    </source>
</evidence>
<name>A0A1H2R966_9RHOB</name>
<keyword evidence="2 4" id="KW-0812">Transmembrane</keyword>
<evidence type="ECO:0000256" key="3">
    <source>
        <dbReference type="ARBA" id="ARBA00023136"/>
    </source>
</evidence>
<dbReference type="RefSeq" id="WP_092884560.1">
    <property type="nucleotide sequence ID" value="NZ_CP061498.1"/>
</dbReference>
<dbReference type="PANTHER" id="PTHR30329:SF21">
    <property type="entry name" value="LIPOPROTEIN YIAD-RELATED"/>
    <property type="match status" value="1"/>
</dbReference>
<dbReference type="EMBL" id="FNOM01000001">
    <property type="protein sequence ID" value="SDW16013.1"/>
    <property type="molecule type" value="Genomic_DNA"/>
</dbReference>
<dbReference type="Gene3D" id="3.30.1330.60">
    <property type="entry name" value="OmpA-like domain"/>
    <property type="match status" value="1"/>
</dbReference>
<dbReference type="AlphaFoldDB" id="A0A1H2R966"/>
<comment type="subcellular location">
    <subcellularLocation>
        <location evidence="1">Membrane</location>
    </subcellularLocation>
</comment>
<feature type="transmembrane region" description="Helical" evidence="4">
    <location>
        <begin position="30"/>
        <end position="49"/>
    </location>
</feature>
<dbReference type="GO" id="GO:0005886">
    <property type="term" value="C:plasma membrane"/>
    <property type="evidence" value="ECO:0007669"/>
    <property type="project" value="UniProtKB-SubCell"/>
</dbReference>
<dbReference type="Pfam" id="PF13677">
    <property type="entry name" value="MotB_plug"/>
    <property type="match status" value="1"/>
</dbReference>
<gene>
    <name evidence="6" type="ORF">SAMN04488238_101236</name>
</gene>
<dbReference type="OrthoDB" id="7170686at2"/>
<sequence length="265" mass="29016">MAQLNDVRPIIIKRKKVVVGGGHHGGAWKVAYADFVTAMMAFFLMMWLLGSTDETQRKGLADYFTPTYAVHRVSAGADGALSGQGMIQNERIDDVPTDGIIIERVATALTGVEEAQAVVEDALSALSGESAVIDDALRHVVTRVTDEGLVIELFDLDTVPLFTGDTASPEPILLVLGQILTDVLQLAVNPVAVVGHTREYALVVRNNPTWELSADRAQLMRRLLEQRGLSPDRVRRVTGFADRRPVVVDPMSPRNNRLEVILLRD</sequence>
<evidence type="ECO:0000256" key="4">
    <source>
        <dbReference type="SAM" id="Phobius"/>
    </source>
</evidence>
<dbReference type="SUPFAM" id="SSF103088">
    <property type="entry name" value="OmpA-like"/>
    <property type="match status" value="1"/>
</dbReference>
<dbReference type="STRING" id="564137.SAMN04488238_101236"/>
<reference evidence="6 7" key="1">
    <citation type="submission" date="2016-10" db="EMBL/GenBank/DDBJ databases">
        <authorList>
            <person name="de Groot N.N."/>
        </authorList>
    </citation>
    <scope>NUCLEOTIDE SEQUENCE [LARGE SCALE GENOMIC DNA]</scope>
    <source>
        <strain evidence="6 7">CGMCC 1.8894</strain>
    </source>
</reference>
<evidence type="ECO:0000259" key="5">
    <source>
        <dbReference type="Pfam" id="PF13677"/>
    </source>
</evidence>
<keyword evidence="4" id="KW-1133">Transmembrane helix</keyword>
<dbReference type="InterPro" id="IPR036737">
    <property type="entry name" value="OmpA-like_sf"/>
</dbReference>
<feature type="domain" description="Motility protein B-like N-terminal" evidence="5">
    <location>
        <begin position="15"/>
        <end position="65"/>
    </location>
</feature>
<proteinExistence type="predicted"/>
<dbReference type="InterPro" id="IPR025713">
    <property type="entry name" value="MotB-like_N_dom"/>
</dbReference>